<evidence type="ECO:0000259" key="3">
    <source>
        <dbReference type="Pfam" id="PF18152"/>
    </source>
</evidence>
<dbReference type="InterPro" id="IPR006218">
    <property type="entry name" value="DAHP1/KDSA"/>
</dbReference>
<dbReference type="Gene3D" id="3.30.70.1140">
    <property type="entry name" value="Phospho-2-dehydro-3-deoxyheptonate aldolase, domain 1"/>
    <property type="match status" value="1"/>
</dbReference>
<keyword evidence="1" id="KW-0808">Transferase</keyword>
<dbReference type="SUPFAM" id="SSF51569">
    <property type="entry name" value="Aldolase"/>
    <property type="match status" value="1"/>
</dbReference>
<dbReference type="GO" id="GO:0016832">
    <property type="term" value="F:aldehyde-lyase activity"/>
    <property type="evidence" value="ECO:0007669"/>
    <property type="project" value="InterPro"/>
</dbReference>
<sequence>MVVVMNLNVSEKQIQDVKNRLTRLGFKTHLIRGVERIVIGAIGDKKNIDTSTLEMMPGVEKVVHIMQPFKLVSREAKSDDTIIKIKNVEIGGNQVVIMAGPCAVESREQMMAAARAVKEAGARIFRGGAYKPRTSPYSFQGFEEKGLELMAEAAQQENLITITEVIDQQSAELAAQYIDILQIGTRNMQNFQLLKKVGQLKKPVLLKRGLSATIEEWLMAAEYIMAEGNYEVILCERGIRTFETYTRNTLDLTAVPVIKRLSHLPVVVDPSHATGDWKLVAPMAKGAVAVGADGLLIEVHPDPSKALCDGPQSLTPENFKNLVLELEPIAKATGRSLAV</sequence>
<dbReference type="InterPro" id="IPR052899">
    <property type="entry name" value="Class-I_DAHP_synthase"/>
</dbReference>
<feature type="domain" description="DAHP synthase ferredoxin-like" evidence="3">
    <location>
        <begin position="1"/>
        <end position="67"/>
    </location>
</feature>
<gene>
    <name evidence="4" type="ORF">Tfer_2679</name>
</gene>
<dbReference type="NCBIfam" id="TIGR01361">
    <property type="entry name" value="DAHP_synth_Bsub"/>
    <property type="match status" value="1"/>
</dbReference>
<dbReference type="AlphaFoldDB" id="A0A0L6W141"/>
<reference evidence="5" key="1">
    <citation type="submission" date="2015-07" db="EMBL/GenBank/DDBJ databases">
        <title>Complete Genome of Thermincola ferriacetica strain Z-0001T.</title>
        <authorList>
            <person name="Lusk B."/>
            <person name="Badalamenti J.P."/>
            <person name="Parameswaran P."/>
            <person name="Bond D.R."/>
            <person name="Torres C.I."/>
        </authorList>
    </citation>
    <scope>NUCLEOTIDE SEQUENCE [LARGE SCALE GENOMIC DNA]</scope>
    <source>
        <strain evidence="5">Z-0001</strain>
    </source>
</reference>
<dbReference type="Pfam" id="PF18152">
    <property type="entry name" value="DAHP_snth_FXD"/>
    <property type="match status" value="1"/>
</dbReference>
<dbReference type="InterPro" id="IPR013785">
    <property type="entry name" value="Aldolase_TIM"/>
</dbReference>
<dbReference type="GO" id="GO:0016740">
    <property type="term" value="F:transferase activity"/>
    <property type="evidence" value="ECO:0007669"/>
    <property type="project" value="UniProtKB-KW"/>
</dbReference>
<feature type="domain" description="DAHP synthetase I/KDSA" evidence="2">
    <location>
        <begin position="82"/>
        <end position="326"/>
    </location>
</feature>
<comment type="caution">
    <text evidence="4">The sequence shown here is derived from an EMBL/GenBank/DDBJ whole genome shotgun (WGS) entry which is preliminary data.</text>
</comment>
<dbReference type="Proteomes" id="UP000037175">
    <property type="component" value="Unassembled WGS sequence"/>
</dbReference>
<dbReference type="RefSeq" id="WP_052218692.1">
    <property type="nucleotide sequence ID" value="NZ_LGTE01000022.1"/>
</dbReference>
<keyword evidence="5" id="KW-1185">Reference proteome</keyword>
<organism evidence="4 5">
    <name type="scientific">Thermincola ferriacetica</name>
    <dbReference type="NCBI Taxonomy" id="281456"/>
    <lineage>
        <taxon>Bacteria</taxon>
        <taxon>Bacillati</taxon>
        <taxon>Bacillota</taxon>
        <taxon>Clostridia</taxon>
        <taxon>Eubacteriales</taxon>
        <taxon>Thermincolaceae</taxon>
        <taxon>Thermincola</taxon>
    </lineage>
</organism>
<dbReference type="EMBL" id="LGTE01000022">
    <property type="protein sequence ID" value="KNZ68794.1"/>
    <property type="molecule type" value="Genomic_DNA"/>
</dbReference>
<dbReference type="NCBIfam" id="NF006421">
    <property type="entry name" value="PRK08673.1"/>
    <property type="match status" value="1"/>
</dbReference>
<dbReference type="InterPro" id="IPR006268">
    <property type="entry name" value="DAHP_syn_2"/>
</dbReference>
<dbReference type="InterPro" id="IPR041071">
    <property type="entry name" value="DAHP_snth_FXD"/>
</dbReference>
<evidence type="ECO:0000313" key="4">
    <source>
        <dbReference type="EMBL" id="KNZ68794.1"/>
    </source>
</evidence>
<dbReference type="Gene3D" id="3.20.20.70">
    <property type="entry name" value="Aldolase class I"/>
    <property type="match status" value="1"/>
</dbReference>
<dbReference type="PATRIC" id="fig|281456.6.peg.2790"/>
<protein>
    <submittedName>
        <fullName evidence="4">Phospho-2-dehydro-3-deoxyheptonate aldolase</fullName>
    </submittedName>
</protein>
<evidence type="ECO:0000256" key="1">
    <source>
        <dbReference type="ARBA" id="ARBA00022679"/>
    </source>
</evidence>
<name>A0A0L6W141_9FIRM</name>
<proteinExistence type="predicted"/>
<dbReference type="PANTHER" id="PTHR43018">
    <property type="entry name" value="PHOSPHO-2-DEHYDRO-3-DEOXYHEPTONATE ALDOLASE"/>
    <property type="match status" value="1"/>
</dbReference>
<dbReference type="NCBIfam" id="NF009239">
    <property type="entry name" value="PRK12595.1"/>
    <property type="match status" value="1"/>
</dbReference>
<evidence type="ECO:0000313" key="5">
    <source>
        <dbReference type="Proteomes" id="UP000037175"/>
    </source>
</evidence>
<dbReference type="GO" id="GO:0009073">
    <property type="term" value="P:aromatic amino acid family biosynthetic process"/>
    <property type="evidence" value="ECO:0007669"/>
    <property type="project" value="InterPro"/>
</dbReference>
<dbReference type="Pfam" id="PF00793">
    <property type="entry name" value="DAHP_synth_1"/>
    <property type="match status" value="1"/>
</dbReference>
<evidence type="ECO:0000259" key="2">
    <source>
        <dbReference type="Pfam" id="PF00793"/>
    </source>
</evidence>
<dbReference type="PANTHER" id="PTHR43018:SF2">
    <property type="entry name" value="PHOSPHO-2-DEHYDRO-3-DEOXYHEPTONATE ALDOLASE"/>
    <property type="match status" value="1"/>
</dbReference>
<accession>A0A0L6W141</accession>